<name>A0ABM7KXH1_9HELI</name>
<keyword evidence="2" id="KW-1185">Reference proteome</keyword>
<accession>A0ABM7KXH1</accession>
<dbReference type="RefSeq" id="WP_143440944.1">
    <property type="nucleotide sequence ID" value="NZ_AP023042.1"/>
</dbReference>
<evidence type="ECO:0000313" key="1">
    <source>
        <dbReference type="EMBL" id="BCD45186.1"/>
    </source>
</evidence>
<proteinExistence type="predicted"/>
<evidence type="ECO:0000313" key="2">
    <source>
        <dbReference type="Proteomes" id="UP000509742"/>
    </source>
</evidence>
<dbReference type="Proteomes" id="UP000509742">
    <property type="component" value="Chromosome"/>
</dbReference>
<protein>
    <submittedName>
        <fullName evidence="1">Uncharacterized protein</fullName>
    </submittedName>
</protein>
<sequence length="115" mass="13309">MRETLKENTMQVNLEIKDSTYKECKKYAKKFGVDLETFLVSMLEKSFPPISNSKIKEKKLQELQKVMDRVAEAFIYLGGTLAEQGRYKEAHAIFEKLEQELSAHLKSVQEPILNP</sequence>
<reference evidence="1 2" key="1">
    <citation type="submission" date="2020-04" db="EMBL/GenBank/DDBJ databases">
        <title>Genomic analysis of gastric non-Helicobacter pylori Helicobacters isolated in Japan.</title>
        <authorList>
            <person name="Suzuki M."/>
            <person name="Rimbara E."/>
        </authorList>
    </citation>
    <scope>NUCLEOTIDE SEQUENCE [LARGE SCALE GENOMIC DNA]</scope>
    <source>
        <strain evidence="1 2">NHP19-0020</strain>
    </source>
</reference>
<organism evidence="1 2">
    <name type="scientific">Helicobacter suis</name>
    <dbReference type="NCBI Taxonomy" id="104628"/>
    <lineage>
        <taxon>Bacteria</taxon>
        <taxon>Pseudomonadati</taxon>
        <taxon>Campylobacterota</taxon>
        <taxon>Epsilonproteobacteria</taxon>
        <taxon>Campylobacterales</taxon>
        <taxon>Helicobacteraceae</taxon>
        <taxon>Helicobacter</taxon>
    </lineage>
</organism>
<gene>
    <name evidence="1" type="ORF">NHP190020_02250</name>
</gene>
<dbReference type="EMBL" id="AP023036">
    <property type="protein sequence ID" value="BCD45186.1"/>
    <property type="molecule type" value="Genomic_DNA"/>
</dbReference>